<dbReference type="Gene3D" id="3.60.10.10">
    <property type="entry name" value="Endonuclease/exonuclease/phosphatase"/>
    <property type="match status" value="1"/>
</dbReference>
<evidence type="ECO:0000313" key="3">
    <source>
        <dbReference type="EMBL" id="GAW95417.1"/>
    </source>
</evidence>
<dbReference type="Pfam" id="PF03372">
    <property type="entry name" value="Exo_endo_phos"/>
    <property type="match status" value="1"/>
</dbReference>
<sequence>MKVKIILLSLVAASSLNTEVPAATVPETITVMSLNIYGWKTMPAHSDDYAQLITANQVDVLAIQEGVDDWQLKENDINNKLPTNYQRAMTLKTSLGECWQRQFQIFINLCQGNRFIESGRFDLTDGPNATRTGEYAVIAKVDKRYFIVNVHWDHESIATRIANAKETAAQLNKIAQYPKILLGDFNSQCDSREVILVQSKAKLTLVKSAGIDCLFVKGLTGRAKKIAAYPSDHLSIIASLRYLNDSVQ</sequence>
<proteinExistence type="predicted"/>
<accession>A0ABQ0MSU0</accession>
<feature type="chain" id="PRO_5045314307" description="Endonuclease/exonuclease/phosphatase domain-containing protein" evidence="1">
    <location>
        <begin position="23"/>
        <end position="248"/>
    </location>
</feature>
<reference evidence="3 4" key="1">
    <citation type="submission" date="2017-06" db="EMBL/GenBank/DDBJ databases">
        <title>Whole Genome Sequences of Colwellia marinimaniae MTCD1.</title>
        <authorList>
            <person name="Kusumoto H."/>
            <person name="Inoue M."/>
            <person name="Tanikawa K."/>
            <person name="Maeji H."/>
            <person name="Cameron J.H."/>
            <person name="Bartlett D.H."/>
        </authorList>
    </citation>
    <scope>NUCLEOTIDE SEQUENCE [LARGE SCALE GENOMIC DNA]</scope>
    <source>
        <strain evidence="3 4">MTCD1</strain>
    </source>
</reference>
<keyword evidence="1" id="KW-0732">Signal</keyword>
<evidence type="ECO:0000256" key="1">
    <source>
        <dbReference type="SAM" id="SignalP"/>
    </source>
</evidence>
<feature type="signal peptide" evidence="1">
    <location>
        <begin position="1"/>
        <end position="22"/>
    </location>
</feature>
<dbReference type="InterPro" id="IPR005135">
    <property type="entry name" value="Endo/exonuclease/phosphatase"/>
</dbReference>
<dbReference type="InterPro" id="IPR036691">
    <property type="entry name" value="Endo/exonu/phosph_ase_sf"/>
</dbReference>
<evidence type="ECO:0000259" key="2">
    <source>
        <dbReference type="Pfam" id="PF03372"/>
    </source>
</evidence>
<name>A0ABQ0MSU0_9GAMM</name>
<comment type="caution">
    <text evidence="3">The sequence shown here is derived from an EMBL/GenBank/DDBJ whole genome shotgun (WGS) entry which is preliminary data.</text>
</comment>
<dbReference type="Proteomes" id="UP000197068">
    <property type="component" value="Unassembled WGS sequence"/>
</dbReference>
<protein>
    <recommendedName>
        <fullName evidence="2">Endonuclease/exonuclease/phosphatase domain-containing protein</fullName>
    </recommendedName>
</protein>
<dbReference type="SUPFAM" id="SSF56219">
    <property type="entry name" value="DNase I-like"/>
    <property type="match status" value="1"/>
</dbReference>
<gene>
    <name evidence="3" type="ORF">MTCD1_01019</name>
</gene>
<dbReference type="RefSeq" id="WP_159459899.1">
    <property type="nucleotide sequence ID" value="NZ_BDQM01000005.1"/>
</dbReference>
<feature type="domain" description="Endonuclease/exonuclease/phosphatase" evidence="2">
    <location>
        <begin position="32"/>
        <end position="209"/>
    </location>
</feature>
<dbReference type="EMBL" id="BDQM01000005">
    <property type="protein sequence ID" value="GAW95417.1"/>
    <property type="molecule type" value="Genomic_DNA"/>
</dbReference>
<evidence type="ECO:0000313" key="4">
    <source>
        <dbReference type="Proteomes" id="UP000197068"/>
    </source>
</evidence>
<organism evidence="3 4">
    <name type="scientific">Colwellia marinimaniae</name>
    <dbReference type="NCBI Taxonomy" id="1513592"/>
    <lineage>
        <taxon>Bacteria</taxon>
        <taxon>Pseudomonadati</taxon>
        <taxon>Pseudomonadota</taxon>
        <taxon>Gammaproteobacteria</taxon>
        <taxon>Alteromonadales</taxon>
        <taxon>Colwelliaceae</taxon>
        <taxon>Colwellia</taxon>
    </lineage>
</organism>
<keyword evidence="4" id="KW-1185">Reference proteome</keyword>